<gene>
    <name evidence="2" type="ORF">NADRNF5_1614</name>
</gene>
<feature type="transmembrane region" description="Helical" evidence="1">
    <location>
        <begin position="31"/>
        <end position="56"/>
    </location>
</feature>
<keyword evidence="1" id="KW-0472">Membrane</keyword>
<dbReference type="HOGENOM" id="CLU_2802017_0_0_2"/>
<keyword evidence="1" id="KW-0812">Transmembrane</keyword>
<reference evidence="2 3" key="2">
    <citation type="journal article" date="2016" name="ISME J.">
        <title>Physiological and genomic characterization of two novel marine thaumarchaeal strains indicates niche differentiation.</title>
        <authorList>
            <person name="Bayer B."/>
            <person name="Vojvoda J."/>
            <person name="Offre P."/>
            <person name="Alves R.J."/>
            <person name="Elisabeth N.H."/>
            <person name="Garcia J.A."/>
            <person name="Volland J.M."/>
            <person name="Srivastava A."/>
            <person name="Schleper C."/>
            <person name="Herndl G.J."/>
        </authorList>
    </citation>
    <scope>NUCLEOTIDE SEQUENCE [LARGE SCALE GENOMIC DNA]</scope>
    <source>
        <strain evidence="2 3">NF5</strain>
    </source>
</reference>
<protein>
    <submittedName>
        <fullName evidence="2">Uncharacterized protein</fullName>
    </submittedName>
</protein>
<name>A0A0D5C4N6_9ARCH</name>
<dbReference type="EMBL" id="CP011070">
    <property type="protein sequence ID" value="AJW71295.1"/>
    <property type="molecule type" value="Genomic_DNA"/>
</dbReference>
<proteinExistence type="predicted"/>
<organism evidence="2 3">
    <name type="scientific">Nitrosopumilus adriaticus</name>
    <dbReference type="NCBI Taxonomy" id="1580092"/>
    <lineage>
        <taxon>Archaea</taxon>
        <taxon>Nitrososphaerota</taxon>
        <taxon>Nitrososphaeria</taxon>
        <taxon>Nitrosopumilales</taxon>
        <taxon>Nitrosopumilaceae</taxon>
        <taxon>Nitrosopumilus</taxon>
    </lineage>
</organism>
<reference evidence="3" key="1">
    <citation type="submission" date="2015-03" db="EMBL/GenBank/DDBJ databases">
        <title>Characterization of two novel Thaumarchaeota isolated from the Northern Adriatic Sea.</title>
        <authorList>
            <person name="Bayer B."/>
            <person name="Vojvoda J."/>
            <person name="Offre P."/>
            <person name="Srivastava A."/>
            <person name="Elisabeth N."/>
            <person name="Garcia J.A.L."/>
            <person name="Schleper C."/>
            <person name="Herndl G.J."/>
        </authorList>
    </citation>
    <scope>NUCLEOTIDE SEQUENCE [LARGE SCALE GENOMIC DNA]</scope>
    <source>
        <strain evidence="3">NF5</strain>
    </source>
</reference>
<keyword evidence="3" id="KW-1185">Reference proteome</keyword>
<accession>A0A0D5C4N6</accession>
<sequence>MVGYALRFTLIVRFGIEFNLKLKIQLFRSQIGFVIIMVLTIVCVFQFLLVAVVLILDHQLHVQVFHF</sequence>
<keyword evidence="1" id="KW-1133">Transmembrane helix</keyword>
<dbReference type="Proteomes" id="UP000032408">
    <property type="component" value="Chromosome"/>
</dbReference>
<evidence type="ECO:0000313" key="2">
    <source>
        <dbReference type="EMBL" id="AJW71295.1"/>
    </source>
</evidence>
<evidence type="ECO:0000256" key="1">
    <source>
        <dbReference type="SAM" id="Phobius"/>
    </source>
</evidence>
<dbReference type="KEGG" id="nin:NADRNF5_1614"/>
<dbReference type="AlphaFoldDB" id="A0A0D5C4N6"/>
<dbReference type="STRING" id="1580092.NADRNF5_1614"/>
<evidence type="ECO:0000313" key="3">
    <source>
        <dbReference type="Proteomes" id="UP000032408"/>
    </source>
</evidence>